<dbReference type="KEGG" id="hsd:SD1D_2247"/>
<dbReference type="RefSeq" id="WP_058258987.1">
    <property type="nucleotide sequence ID" value="NZ_LN879430.1"/>
</dbReference>
<dbReference type="InterPro" id="IPR059177">
    <property type="entry name" value="GH29D-like_dom"/>
</dbReference>
<dbReference type="OrthoDB" id="9802197at2"/>
<dbReference type="EMBL" id="LN879430">
    <property type="protein sequence ID" value="CUH93762.1"/>
    <property type="molecule type" value="Genomic_DNA"/>
</dbReference>
<evidence type="ECO:0000313" key="3">
    <source>
        <dbReference type="Proteomes" id="UP000196053"/>
    </source>
</evidence>
<dbReference type="InterPro" id="IPR014867">
    <property type="entry name" value="Spore_coat_CotH_CotH2/3/7"/>
</dbReference>
<evidence type="ECO:0000259" key="1">
    <source>
        <dbReference type="PROSITE" id="PS51841"/>
    </source>
</evidence>
<sequence>MATRLLKSFLPLLIMTLLLLFSGGLKESPGNMLSDEGIEENFQDNTVEDTLNPGISFVQQDYFYEDTVFIEIESDKPCQIYYTRDGSDPDKSKELYSDKIELTAGTETKLYCIKAKGYYEDGTETDTITHSYFVGKEVHSRFDTLVFSIISDPYNLYDYEYGILIEGKLRDDYIKENPHAIIQPPDPANYNMRGRESERKIYLEVLEPDGTAVISQKAGVRVYGGWSRANLQKSLKLYARKEYDPVNNKFRYEFFPYKRGGSGDGTIIDSFKRLVLRNCGNDNGFAFIRDELFQTLAGQAGYKDYQAVRPAAVFINGEYRGHLWLHEVYCDEYFKENYGDFEGTFEILEGGENYKEEDEDGANSYAITDYENAYSYAYEDLTDDAVYKKLCEVIDVENYISYYALQIFIGNEDWPHNNYKVYRYYAAEGEDYRQAPFDGKWRYLLHDLDYSFSIYGTSAWVDNLQKFFSKSGQMKKESPLFSKLMMRKDCREIFVKRTLDLINGAFSPDNLNKVLDEMNAARMNEQQRMYGKNLIAAWVRPSNLPQQIQVIKSYGSNRVTYTLGKYREYFELRAPYTLKVYPDNQGGVRINNIETYSEFEGKYYPDYDTVITAILPAGKELDYWIVNGEKVYDLELVINSSMIVDGNVEVVSVFKEKAENPKLIISEISSDGDMDYIILYNPYDEDVSTLGYSVTDNKDKPGKLILPSRIIANGESLKIIGENNMDTSGDNVIRAGFNLKDGETVALYKNGEIIDEVTIPDLEDGSVYTRDIKNMRFYELRK</sequence>
<name>A0A0K8J8X4_9FIRM</name>
<accession>A0A0K8J8X4</accession>
<organism evidence="2 3">
    <name type="scientific">Herbinix luporum</name>
    <dbReference type="NCBI Taxonomy" id="1679721"/>
    <lineage>
        <taxon>Bacteria</taxon>
        <taxon>Bacillati</taxon>
        <taxon>Bacillota</taxon>
        <taxon>Clostridia</taxon>
        <taxon>Lachnospirales</taxon>
        <taxon>Lachnospiraceae</taxon>
        <taxon>Herbinix</taxon>
    </lineage>
</organism>
<proteinExistence type="predicted"/>
<protein>
    <recommendedName>
        <fullName evidence="1">LTD domain-containing protein</fullName>
    </recommendedName>
</protein>
<evidence type="ECO:0000313" key="2">
    <source>
        <dbReference type="EMBL" id="CUH93762.1"/>
    </source>
</evidence>
<reference evidence="3" key="1">
    <citation type="submission" date="2015-09" db="EMBL/GenBank/DDBJ databases">
        <authorList>
            <person name="Wibberg D."/>
        </authorList>
    </citation>
    <scope>NUCLEOTIDE SEQUENCE [LARGE SCALE GENOMIC DNA]</scope>
    <source>
        <strain evidence="3">SD1D</strain>
    </source>
</reference>
<keyword evidence="3" id="KW-1185">Reference proteome</keyword>
<dbReference type="AlphaFoldDB" id="A0A0K8J8X4"/>
<dbReference type="Proteomes" id="UP000196053">
    <property type="component" value="Chromosome I"/>
</dbReference>
<feature type="domain" description="LTD" evidence="1">
    <location>
        <begin position="650"/>
        <end position="761"/>
    </location>
</feature>
<dbReference type="Pfam" id="PF08757">
    <property type="entry name" value="CotH"/>
    <property type="match status" value="1"/>
</dbReference>
<dbReference type="Pfam" id="PF00932">
    <property type="entry name" value="LTD"/>
    <property type="match status" value="1"/>
</dbReference>
<dbReference type="Pfam" id="PF13290">
    <property type="entry name" value="CHB_HEX_C_1"/>
    <property type="match status" value="1"/>
</dbReference>
<gene>
    <name evidence="2" type="ORF">SD1D_2247</name>
</gene>
<dbReference type="InterPro" id="IPR001322">
    <property type="entry name" value="Lamin_tail_dom"/>
</dbReference>
<dbReference type="PROSITE" id="PS51841">
    <property type="entry name" value="LTD"/>
    <property type="match status" value="1"/>
</dbReference>